<evidence type="ECO:0000313" key="3">
    <source>
        <dbReference type="Proteomes" id="UP001371391"/>
    </source>
</evidence>
<keyword evidence="3" id="KW-1185">Reference proteome</keyword>
<reference evidence="2 3" key="1">
    <citation type="submission" date="2024-02" db="EMBL/GenBank/DDBJ databases">
        <title>Bacteria isolated from the canopy kelp, Nereocystis luetkeana.</title>
        <authorList>
            <person name="Pfister C.A."/>
            <person name="Younker I.T."/>
            <person name="Light S.H."/>
        </authorList>
    </citation>
    <scope>NUCLEOTIDE SEQUENCE [LARGE SCALE GENOMIC DNA]</scope>
    <source>
        <strain evidence="2 3">TI.1.03</strain>
    </source>
</reference>
<dbReference type="EMBL" id="JBAKAW010000023">
    <property type="protein sequence ID" value="MEL0657126.1"/>
    <property type="molecule type" value="Genomic_DNA"/>
</dbReference>
<dbReference type="Proteomes" id="UP001371391">
    <property type="component" value="Unassembled WGS sequence"/>
</dbReference>
<protein>
    <submittedName>
        <fullName evidence="2">DUF1266 domain-containing protein</fullName>
    </submittedName>
</protein>
<gene>
    <name evidence="2" type="ORF">V6257_19095</name>
</gene>
<dbReference type="Pfam" id="PF06889">
    <property type="entry name" value="DUF1266"/>
    <property type="match status" value="1"/>
</dbReference>
<dbReference type="RefSeq" id="WP_341603963.1">
    <property type="nucleotide sequence ID" value="NZ_JBAKAW010000023.1"/>
</dbReference>
<proteinExistence type="predicted"/>
<comment type="caution">
    <text evidence="2">The sequence shown here is derived from an EMBL/GenBank/DDBJ whole genome shotgun (WGS) entry which is preliminary data.</text>
</comment>
<evidence type="ECO:0000259" key="1">
    <source>
        <dbReference type="Pfam" id="PF06889"/>
    </source>
</evidence>
<organism evidence="2 3">
    <name type="scientific">Pseudoalteromonas issachenkonii</name>
    <dbReference type="NCBI Taxonomy" id="152297"/>
    <lineage>
        <taxon>Bacteria</taxon>
        <taxon>Pseudomonadati</taxon>
        <taxon>Pseudomonadota</taxon>
        <taxon>Gammaproteobacteria</taxon>
        <taxon>Alteromonadales</taxon>
        <taxon>Pseudoalteromonadaceae</taxon>
        <taxon>Pseudoalteromonas</taxon>
    </lineage>
</organism>
<feature type="domain" description="DUF1266" evidence="1">
    <location>
        <begin position="58"/>
        <end position="241"/>
    </location>
</feature>
<evidence type="ECO:0000313" key="2">
    <source>
        <dbReference type="EMBL" id="MEL0657126.1"/>
    </source>
</evidence>
<dbReference type="InterPro" id="IPR009677">
    <property type="entry name" value="DUF1266"/>
</dbReference>
<name>A0ABU9H670_9GAMM</name>
<sequence length="245" mass="28476">MNSKNEISPITLSTEQKLWLLSLSGHLSMQNGYSLDYLVNKNKKYTQDAIIRGNQTVLKNGYGINSKEDLINTFDIFCNTNKSQSFMACMAEHVRYDLLAKRYHIGRDPNENRGTALGIMLGWAEKHRTYLARCGIRAFDIGRYAFLCRCGVTVGLLTEDEAWYYLARIGKIAQPLFTNWQEFATSYIVGRCVWLEIETKDYDFDRDLNFRYDVAEKVKDASQDLKMILSDDSHPWCQLDWKMHF</sequence>
<accession>A0ABU9H670</accession>